<accession>A0A2H0V3L3</accession>
<dbReference type="Pfam" id="PF03819">
    <property type="entry name" value="MazG"/>
    <property type="match status" value="1"/>
</dbReference>
<evidence type="ECO:0000313" key="3">
    <source>
        <dbReference type="Proteomes" id="UP000229901"/>
    </source>
</evidence>
<dbReference type="CDD" id="cd11541">
    <property type="entry name" value="NTP-PPase_u4"/>
    <property type="match status" value="1"/>
</dbReference>
<protein>
    <recommendedName>
        <fullName evidence="1">NTP pyrophosphohydrolase MazG-like domain-containing protein</fullName>
    </recommendedName>
</protein>
<evidence type="ECO:0000313" key="2">
    <source>
        <dbReference type="EMBL" id="PIR93676.1"/>
    </source>
</evidence>
<dbReference type="InterPro" id="IPR011379">
    <property type="entry name" value="MazG-related_GP37"/>
</dbReference>
<dbReference type="EMBL" id="PFAP01000045">
    <property type="protein sequence ID" value="PIR93676.1"/>
    <property type="molecule type" value="Genomic_DNA"/>
</dbReference>
<gene>
    <name evidence="2" type="ORF">COT97_05385</name>
</gene>
<organism evidence="2 3">
    <name type="scientific">Candidatus Falkowbacteria bacterium CG10_big_fil_rev_8_21_14_0_10_39_11</name>
    <dbReference type="NCBI Taxonomy" id="1974565"/>
    <lineage>
        <taxon>Bacteria</taxon>
        <taxon>Candidatus Falkowiibacteriota</taxon>
    </lineage>
</organism>
<dbReference type="Gene3D" id="1.10.287.1080">
    <property type="entry name" value="MazG-like"/>
    <property type="match status" value="1"/>
</dbReference>
<name>A0A2H0V3L3_9BACT</name>
<comment type="caution">
    <text evidence="2">The sequence shown here is derived from an EMBL/GenBank/DDBJ whole genome shotgun (WGS) entry which is preliminary data.</text>
</comment>
<dbReference type="Proteomes" id="UP000229901">
    <property type="component" value="Unassembled WGS sequence"/>
</dbReference>
<dbReference type="PIRSF" id="PIRSF006639">
    <property type="entry name" value="UCP006639_pph"/>
    <property type="match status" value="1"/>
</dbReference>
<reference evidence="3" key="1">
    <citation type="submission" date="2017-09" db="EMBL/GenBank/DDBJ databases">
        <title>Depth-based differentiation of microbial function through sediment-hosted aquifers and enrichment of novel symbionts in the deep terrestrial subsurface.</title>
        <authorList>
            <person name="Probst A.J."/>
            <person name="Ladd B."/>
            <person name="Jarett J.K."/>
            <person name="Geller-Mcgrath D.E."/>
            <person name="Sieber C.M.K."/>
            <person name="Emerson J.B."/>
            <person name="Anantharaman K."/>
            <person name="Thomas B.C."/>
            <person name="Malmstrom R."/>
            <person name="Stieglmeier M."/>
            <person name="Klingl A."/>
            <person name="Woyke T."/>
            <person name="Ryan C.M."/>
            <person name="Banfield J.F."/>
        </authorList>
    </citation>
    <scope>NUCLEOTIDE SEQUENCE [LARGE SCALE GENOMIC DNA]</scope>
</reference>
<evidence type="ECO:0000259" key="1">
    <source>
        <dbReference type="Pfam" id="PF03819"/>
    </source>
</evidence>
<proteinExistence type="predicted"/>
<sequence>MTFDDYQKIFRQTAIYPNKGNNYIYPVLGLAGETGEVADKIKKIIRDQGGVINSDNKEEIKKELGDILWYLAQLSTELNISFNDVALANLQKLYSRLKRDRLGGSGDNR</sequence>
<dbReference type="SUPFAM" id="SSF101386">
    <property type="entry name" value="all-alpha NTP pyrophosphatases"/>
    <property type="match status" value="1"/>
</dbReference>
<dbReference type="AlphaFoldDB" id="A0A2H0V3L3"/>
<dbReference type="InterPro" id="IPR004518">
    <property type="entry name" value="MazG-like_dom"/>
</dbReference>
<feature type="domain" description="NTP pyrophosphohydrolase MazG-like" evidence="1">
    <location>
        <begin position="29"/>
        <end position="97"/>
    </location>
</feature>